<organism evidence="9 10">
    <name type="scientific">Geotalea uraniireducens (strain Rf4)</name>
    <name type="common">Geobacter uraniireducens</name>
    <dbReference type="NCBI Taxonomy" id="351605"/>
    <lineage>
        <taxon>Bacteria</taxon>
        <taxon>Pseudomonadati</taxon>
        <taxon>Thermodesulfobacteriota</taxon>
        <taxon>Desulfuromonadia</taxon>
        <taxon>Geobacterales</taxon>
        <taxon>Geobacteraceae</taxon>
        <taxon>Geotalea</taxon>
    </lineage>
</organism>
<accession>A5G7Y8</accession>
<dbReference type="STRING" id="351605.Gura_3753"/>
<dbReference type="HOGENOM" id="CLU_044779_2_0_7"/>
<dbReference type="EC" id="2.1.1.198" evidence="6"/>
<dbReference type="EMBL" id="CP000698">
    <property type="protein sequence ID" value="ABQ27906.1"/>
    <property type="molecule type" value="Genomic_DNA"/>
</dbReference>
<protein>
    <recommendedName>
        <fullName evidence="6">Ribosomal RNA small subunit methyltransferase I</fullName>
        <ecNumber evidence="6">2.1.1.198</ecNumber>
    </recommendedName>
    <alternativeName>
        <fullName evidence="6">16S rRNA 2'-O-ribose C1402 methyltransferase</fullName>
    </alternativeName>
    <alternativeName>
        <fullName evidence="6">rRNA (cytidine-2'-O-)-methyltransferase RsmI</fullName>
    </alternativeName>
</protein>
<dbReference type="GO" id="GO:0046872">
    <property type="term" value="F:metal ion binding"/>
    <property type="evidence" value="ECO:0007669"/>
    <property type="project" value="InterPro"/>
</dbReference>
<dbReference type="PANTHER" id="PTHR46111:SF1">
    <property type="entry name" value="RIBOSOMAL RNA SMALL SUBUNIT METHYLTRANSFERASE I"/>
    <property type="match status" value="1"/>
</dbReference>
<dbReference type="NCBIfam" id="TIGR00096">
    <property type="entry name" value="16S rRNA (cytidine(1402)-2'-O)-methyltransferase"/>
    <property type="match status" value="1"/>
</dbReference>
<dbReference type="GO" id="GO:0005524">
    <property type="term" value="F:ATP binding"/>
    <property type="evidence" value="ECO:0007669"/>
    <property type="project" value="UniProtKB-UniRule"/>
</dbReference>
<evidence type="ECO:0000256" key="5">
    <source>
        <dbReference type="ARBA" id="ARBA00022691"/>
    </source>
</evidence>
<dbReference type="PROSITE" id="PS50975">
    <property type="entry name" value="ATP_GRASP"/>
    <property type="match status" value="1"/>
</dbReference>
<keyword evidence="1 6" id="KW-0963">Cytoplasm</keyword>
<evidence type="ECO:0000256" key="7">
    <source>
        <dbReference type="PROSITE-ProRule" id="PRU00409"/>
    </source>
</evidence>
<comment type="catalytic activity">
    <reaction evidence="6">
        <text>cytidine(1402) in 16S rRNA + S-adenosyl-L-methionine = 2'-O-methylcytidine(1402) in 16S rRNA + S-adenosyl-L-homocysteine + H(+)</text>
        <dbReference type="Rhea" id="RHEA:42924"/>
        <dbReference type="Rhea" id="RHEA-COMP:10285"/>
        <dbReference type="Rhea" id="RHEA-COMP:10286"/>
        <dbReference type="ChEBI" id="CHEBI:15378"/>
        <dbReference type="ChEBI" id="CHEBI:57856"/>
        <dbReference type="ChEBI" id="CHEBI:59789"/>
        <dbReference type="ChEBI" id="CHEBI:74495"/>
        <dbReference type="ChEBI" id="CHEBI:82748"/>
        <dbReference type="EC" id="2.1.1.198"/>
    </reaction>
</comment>
<evidence type="ECO:0000259" key="8">
    <source>
        <dbReference type="PROSITE" id="PS50975"/>
    </source>
</evidence>
<dbReference type="FunFam" id="3.30.950.10:FF:000002">
    <property type="entry name" value="Ribosomal RNA small subunit methyltransferase I"/>
    <property type="match status" value="1"/>
</dbReference>
<keyword evidence="5 6" id="KW-0949">S-adenosyl-L-methionine</keyword>
<dbReference type="HAMAP" id="MF_01877">
    <property type="entry name" value="16SrRNA_methyltr_I"/>
    <property type="match status" value="1"/>
</dbReference>
<dbReference type="PIRSF" id="PIRSF005917">
    <property type="entry name" value="MTase_YraL"/>
    <property type="match status" value="1"/>
</dbReference>
<dbReference type="InterPro" id="IPR035996">
    <property type="entry name" value="4pyrrol_Methylase_sf"/>
</dbReference>
<dbReference type="Pfam" id="PF23016">
    <property type="entry name" value="RsmI_C"/>
    <property type="match status" value="1"/>
</dbReference>
<dbReference type="InterPro" id="IPR014776">
    <property type="entry name" value="4pyrrole_Mease_sub2"/>
</dbReference>
<evidence type="ECO:0000313" key="9">
    <source>
        <dbReference type="EMBL" id="ABQ27906.1"/>
    </source>
</evidence>
<dbReference type="OrthoDB" id="9809084at2"/>
<dbReference type="GO" id="GO:0005737">
    <property type="term" value="C:cytoplasm"/>
    <property type="evidence" value="ECO:0007669"/>
    <property type="project" value="UniProtKB-SubCell"/>
</dbReference>
<dbReference type="InterPro" id="IPR000878">
    <property type="entry name" value="4pyrrol_Mease"/>
</dbReference>
<keyword evidence="10" id="KW-1185">Reference proteome</keyword>
<dbReference type="GO" id="GO:0070677">
    <property type="term" value="F:rRNA (cytosine-2'-O-)-methyltransferase activity"/>
    <property type="evidence" value="ECO:0007669"/>
    <property type="project" value="UniProtKB-UniRule"/>
</dbReference>
<dbReference type="AlphaFoldDB" id="A5G7Y8"/>
<dbReference type="Proteomes" id="UP000006695">
    <property type="component" value="Chromosome"/>
</dbReference>
<evidence type="ECO:0000256" key="2">
    <source>
        <dbReference type="ARBA" id="ARBA00022552"/>
    </source>
</evidence>
<evidence type="ECO:0000256" key="3">
    <source>
        <dbReference type="ARBA" id="ARBA00022603"/>
    </source>
</evidence>
<gene>
    <name evidence="6" type="primary">rsmI</name>
    <name evidence="9" type="ordered locus">Gura_3753</name>
</gene>
<keyword evidence="2 6" id="KW-0698">rRNA processing</keyword>
<dbReference type="Gene3D" id="3.30.950.10">
    <property type="entry name" value="Methyltransferase, Cobalt-precorrin-4 Transmethylase, Domain 2"/>
    <property type="match status" value="1"/>
</dbReference>
<dbReference type="FunFam" id="3.40.1010.10:FF:000002">
    <property type="entry name" value="Ribosomal RNA small subunit methyltransferase I"/>
    <property type="match status" value="1"/>
</dbReference>
<feature type="domain" description="ATP-grasp" evidence="8">
    <location>
        <begin position="44"/>
        <end position="277"/>
    </location>
</feature>
<dbReference type="Pfam" id="PF00590">
    <property type="entry name" value="TP_methylase"/>
    <property type="match status" value="1"/>
</dbReference>
<dbReference type="Gene3D" id="3.40.1010.10">
    <property type="entry name" value="Cobalt-precorrin-4 Transmethylase, Domain 1"/>
    <property type="match status" value="1"/>
</dbReference>
<dbReference type="InterPro" id="IPR011761">
    <property type="entry name" value="ATP-grasp"/>
</dbReference>
<keyword evidence="3 6" id="KW-0489">Methyltransferase</keyword>
<evidence type="ECO:0000313" key="10">
    <source>
        <dbReference type="Proteomes" id="UP000006695"/>
    </source>
</evidence>
<dbReference type="SUPFAM" id="SSF53790">
    <property type="entry name" value="Tetrapyrrole methylase"/>
    <property type="match status" value="1"/>
</dbReference>
<dbReference type="KEGG" id="gur:Gura_3753"/>
<sequence length="282" mass="31094">MSEPTGTLYIVATPIGNLEDITFRAVRILKEADLIAAEDTRHSRKLLSHFGISKPLTSYFDHNKHLKGKYILDQLGEGRTVALITDAGTPCISDPGYQLVRDAVAAGFTVVPVPGPSAAITALSASGLPTDTFVFEGFLPNRQGKRRDKLALLRDERRVLIFYESPNRLHAALADMRDILGDREIVVARELTKVYEEFIRGDISAVIDQLNERKIKGEVVVLVAPRSGGREEGTSRPLAELLGDYLDRGELSLKDAVKLVAMETGLPRSDVYAEALKLRDRE</sequence>
<dbReference type="InterPro" id="IPR008189">
    <property type="entry name" value="rRNA_ssu_MeTfrase_I"/>
</dbReference>
<name>A5G7Y8_GEOUR</name>
<dbReference type="InterPro" id="IPR014777">
    <property type="entry name" value="4pyrrole_Mease_sub1"/>
</dbReference>
<evidence type="ECO:0000256" key="6">
    <source>
        <dbReference type="HAMAP-Rule" id="MF_01877"/>
    </source>
</evidence>
<proteinExistence type="inferred from homology"/>
<dbReference type="CDD" id="cd11648">
    <property type="entry name" value="RsmI"/>
    <property type="match status" value="1"/>
</dbReference>
<comment type="function">
    <text evidence="6">Catalyzes the 2'-O-methylation of the ribose of cytidine 1402 (C1402) in 16S rRNA.</text>
</comment>
<keyword evidence="7" id="KW-0067">ATP-binding</keyword>
<keyword evidence="4 6" id="KW-0808">Transferase</keyword>
<evidence type="ECO:0000256" key="1">
    <source>
        <dbReference type="ARBA" id="ARBA00022490"/>
    </source>
</evidence>
<comment type="similarity">
    <text evidence="6">Belongs to the methyltransferase superfamily. RsmI family.</text>
</comment>
<comment type="subcellular location">
    <subcellularLocation>
        <location evidence="6">Cytoplasm</location>
    </subcellularLocation>
</comment>
<keyword evidence="7" id="KW-0547">Nucleotide-binding</keyword>
<reference evidence="9 10" key="1">
    <citation type="submission" date="2007-05" db="EMBL/GenBank/DDBJ databases">
        <title>Complete sequence of Geobacter uraniireducens Rf4.</title>
        <authorList>
            <consortium name="US DOE Joint Genome Institute"/>
            <person name="Copeland A."/>
            <person name="Lucas S."/>
            <person name="Lapidus A."/>
            <person name="Barry K."/>
            <person name="Detter J.C."/>
            <person name="Glavina del Rio T."/>
            <person name="Hammon N."/>
            <person name="Israni S."/>
            <person name="Dalin E."/>
            <person name="Tice H."/>
            <person name="Pitluck S."/>
            <person name="Chertkov O."/>
            <person name="Brettin T."/>
            <person name="Bruce D."/>
            <person name="Han C."/>
            <person name="Schmutz J."/>
            <person name="Larimer F."/>
            <person name="Land M."/>
            <person name="Hauser L."/>
            <person name="Kyrpides N."/>
            <person name="Mikhailova N."/>
            <person name="Shelobolina E."/>
            <person name="Aklujkar M."/>
            <person name="Lovley D."/>
            <person name="Richardson P."/>
        </authorList>
    </citation>
    <scope>NUCLEOTIDE SEQUENCE [LARGE SCALE GENOMIC DNA]</scope>
    <source>
        <strain evidence="9 10">Rf4</strain>
    </source>
</reference>
<dbReference type="RefSeq" id="WP_011940555.1">
    <property type="nucleotide sequence ID" value="NC_009483.1"/>
</dbReference>
<dbReference type="PANTHER" id="PTHR46111">
    <property type="entry name" value="RIBOSOMAL RNA SMALL SUBUNIT METHYLTRANSFERASE I"/>
    <property type="match status" value="1"/>
</dbReference>
<dbReference type="InterPro" id="IPR053910">
    <property type="entry name" value="RsmI_HTH"/>
</dbReference>
<evidence type="ECO:0000256" key="4">
    <source>
        <dbReference type="ARBA" id="ARBA00022679"/>
    </source>
</evidence>